<dbReference type="PROSITE" id="PS50048">
    <property type="entry name" value="ZN2_CY6_FUNGAL_2"/>
    <property type="match status" value="1"/>
</dbReference>
<dbReference type="InterPro" id="IPR001138">
    <property type="entry name" value="Zn2Cys6_DnaBD"/>
</dbReference>
<dbReference type="GO" id="GO:0008270">
    <property type="term" value="F:zinc ion binding"/>
    <property type="evidence" value="ECO:0007669"/>
    <property type="project" value="InterPro"/>
</dbReference>
<feature type="domain" description="Zn(2)-C6 fungal-type" evidence="2">
    <location>
        <begin position="14"/>
        <end position="44"/>
    </location>
</feature>
<proteinExistence type="predicted"/>
<name>A0AAN7AJS9_9PEZI</name>
<reference evidence="3" key="1">
    <citation type="journal article" date="2023" name="Mol. Phylogenet. Evol.">
        <title>Genome-scale phylogeny and comparative genomics of the fungal order Sordariales.</title>
        <authorList>
            <person name="Hensen N."/>
            <person name="Bonometti L."/>
            <person name="Westerberg I."/>
            <person name="Brannstrom I.O."/>
            <person name="Guillou S."/>
            <person name="Cros-Aarteil S."/>
            <person name="Calhoun S."/>
            <person name="Haridas S."/>
            <person name="Kuo A."/>
            <person name="Mondo S."/>
            <person name="Pangilinan J."/>
            <person name="Riley R."/>
            <person name="LaButti K."/>
            <person name="Andreopoulos B."/>
            <person name="Lipzen A."/>
            <person name="Chen C."/>
            <person name="Yan M."/>
            <person name="Daum C."/>
            <person name="Ng V."/>
            <person name="Clum A."/>
            <person name="Steindorff A."/>
            <person name="Ohm R.A."/>
            <person name="Martin F."/>
            <person name="Silar P."/>
            <person name="Natvig D.O."/>
            <person name="Lalanne C."/>
            <person name="Gautier V."/>
            <person name="Ament-Velasquez S.L."/>
            <person name="Kruys A."/>
            <person name="Hutchinson M.I."/>
            <person name="Powell A.J."/>
            <person name="Barry K."/>
            <person name="Miller A.N."/>
            <person name="Grigoriev I.V."/>
            <person name="Debuchy R."/>
            <person name="Gladieux P."/>
            <person name="Hiltunen Thoren M."/>
            <person name="Johannesson H."/>
        </authorList>
    </citation>
    <scope>NUCLEOTIDE SEQUENCE</scope>
    <source>
        <strain evidence="3">PSN309</strain>
    </source>
</reference>
<sequence length="537" mass="60194">MSTPRVKGTRSNAGCLNCRKDRKGCDEEKPDCQRCVRRGHACVWPEPQHSSLWPAANGVSAAYSLLPGGRFTTPDLISHPRRNSGDLLHPSPIIEMRLSSDALLASLPLGIPATQAEREALAFYHTRPTFGYGNKSPQYSTHTIVWRRLLSNKAVVHLLLAAALAQMGWRDILDWLPDSAELHYSLGRQELQKQVVAEGVDAFTMLTAFWFMYLYQRQRPTPDRGDLSNEVAAYLEHTRLHEIVTSPDENPLWPENSKALTACLLTWLFWADAQAGTQGKGGGMARLLMQSGSELVLDLREIAKDALRLNWDRYPNSQLVDDIQNSAPFDMIHSIMILGQEINNRVGDDRLLRPDASLEISSKIDNLRRKSAFRAIMHLAMSAEPNRGRMTKNSEWATALYFALKVYHFRCGMTAETESFFSTGSNVISQTVSSMMLLLQRSLAMNDEGQADRLQLPLFWAGIETTSPIEKTWILSELKHGALNRALRHIYQEQENGRRVGMARLHQLLDASCVGLPEMGMGASPGIDTDMDLSMFC</sequence>
<organism evidence="3 4">
    <name type="scientific">Podospora australis</name>
    <dbReference type="NCBI Taxonomy" id="1536484"/>
    <lineage>
        <taxon>Eukaryota</taxon>
        <taxon>Fungi</taxon>
        <taxon>Dikarya</taxon>
        <taxon>Ascomycota</taxon>
        <taxon>Pezizomycotina</taxon>
        <taxon>Sordariomycetes</taxon>
        <taxon>Sordariomycetidae</taxon>
        <taxon>Sordariales</taxon>
        <taxon>Podosporaceae</taxon>
        <taxon>Podospora</taxon>
    </lineage>
</organism>
<evidence type="ECO:0000313" key="4">
    <source>
        <dbReference type="Proteomes" id="UP001302126"/>
    </source>
</evidence>
<dbReference type="AlphaFoldDB" id="A0AAN7AJS9"/>
<dbReference type="SMART" id="SM00066">
    <property type="entry name" value="GAL4"/>
    <property type="match status" value="1"/>
</dbReference>
<keyword evidence="4" id="KW-1185">Reference proteome</keyword>
<gene>
    <name evidence="3" type="ORF">QBC35DRAFT_512725</name>
</gene>
<dbReference type="SUPFAM" id="SSF57701">
    <property type="entry name" value="Zn2/Cys6 DNA-binding domain"/>
    <property type="match status" value="1"/>
</dbReference>
<keyword evidence="1" id="KW-0539">Nucleus</keyword>
<accession>A0AAN7AJS9</accession>
<dbReference type="GO" id="GO:0000981">
    <property type="term" value="F:DNA-binding transcription factor activity, RNA polymerase II-specific"/>
    <property type="evidence" value="ECO:0007669"/>
    <property type="project" value="InterPro"/>
</dbReference>
<reference evidence="3" key="2">
    <citation type="submission" date="2023-05" db="EMBL/GenBank/DDBJ databases">
        <authorList>
            <consortium name="Lawrence Berkeley National Laboratory"/>
            <person name="Steindorff A."/>
            <person name="Hensen N."/>
            <person name="Bonometti L."/>
            <person name="Westerberg I."/>
            <person name="Brannstrom I.O."/>
            <person name="Guillou S."/>
            <person name="Cros-Aarteil S."/>
            <person name="Calhoun S."/>
            <person name="Haridas S."/>
            <person name="Kuo A."/>
            <person name="Mondo S."/>
            <person name="Pangilinan J."/>
            <person name="Riley R."/>
            <person name="Labutti K."/>
            <person name="Andreopoulos B."/>
            <person name="Lipzen A."/>
            <person name="Chen C."/>
            <person name="Yanf M."/>
            <person name="Daum C."/>
            <person name="Ng V."/>
            <person name="Clum A."/>
            <person name="Ohm R."/>
            <person name="Martin F."/>
            <person name="Silar P."/>
            <person name="Natvig D."/>
            <person name="Lalanne C."/>
            <person name="Gautier V."/>
            <person name="Ament-Velasquez S.L."/>
            <person name="Kruys A."/>
            <person name="Hutchinson M.I."/>
            <person name="Powell A.J."/>
            <person name="Barry K."/>
            <person name="Miller A.N."/>
            <person name="Grigoriev I.V."/>
            <person name="Debuchy R."/>
            <person name="Gladieux P."/>
            <person name="Thoren M.H."/>
            <person name="Johannesson H."/>
        </authorList>
    </citation>
    <scope>NUCLEOTIDE SEQUENCE</scope>
    <source>
        <strain evidence="3">PSN309</strain>
    </source>
</reference>
<dbReference type="Pfam" id="PF00172">
    <property type="entry name" value="Zn_clus"/>
    <property type="match status" value="1"/>
</dbReference>
<dbReference type="Proteomes" id="UP001302126">
    <property type="component" value="Unassembled WGS sequence"/>
</dbReference>
<dbReference type="Gene3D" id="4.10.240.10">
    <property type="entry name" value="Zn(2)-C6 fungal-type DNA-binding domain"/>
    <property type="match status" value="1"/>
</dbReference>
<dbReference type="EMBL" id="MU864360">
    <property type="protein sequence ID" value="KAK4191301.1"/>
    <property type="molecule type" value="Genomic_DNA"/>
</dbReference>
<evidence type="ECO:0000259" key="2">
    <source>
        <dbReference type="PROSITE" id="PS50048"/>
    </source>
</evidence>
<dbReference type="InterPro" id="IPR036864">
    <property type="entry name" value="Zn2-C6_fun-type_DNA-bd_sf"/>
</dbReference>
<dbReference type="PROSITE" id="PS00463">
    <property type="entry name" value="ZN2_CY6_FUNGAL_1"/>
    <property type="match status" value="1"/>
</dbReference>
<evidence type="ECO:0000256" key="1">
    <source>
        <dbReference type="ARBA" id="ARBA00023242"/>
    </source>
</evidence>
<dbReference type="PANTHER" id="PTHR37534:SF46">
    <property type="entry name" value="ZN(II)2CYS6 TRANSCRIPTION FACTOR (EUROFUNG)"/>
    <property type="match status" value="1"/>
</dbReference>
<comment type="caution">
    <text evidence="3">The sequence shown here is derived from an EMBL/GenBank/DDBJ whole genome shotgun (WGS) entry which is preliminary data.</text>
</comment>
<dbReference type="PANTHER" id="PTHR37534">
    <property type="entry name" value="TRANSCRIPTIONAL ACTIVATOR PROTEIN UGA3"/>
    <property type="match status" value="1"/>
</dbReference>
<protein>
    <recommendedName>
        <fullName evidence="2">Zn(2)-C6 fungal-type domain-containing protein</fullName>
    </recommendedName>
</protein>
<evidence type="ECO:0000313" key="3">
    <source>
        <dbReference type="EMBL" id="KAK4191301.1"/>
    </source>
</evidence>
<dbReference type="CDD" id="cd00067">
    <property type="entry name" value="GAL4"/>
    <property type="match status" value="1"/>
</dbReference>